<organism evidence="7 8">
    <name type="scientific">Chlamydomonas eustigma</name>
    <dbReference type="NCBI Taxonomy" id="1157962"/>
    <lineage>
        <taxon>Eukaryota</taxon>
        <taxon>Viridiplantae</taxon>
        <taxon>Chlorophyta</taxon>
        <taxon>core chlorophytes</taxon>
        <taxon>Chlorophyceae</taxon>
        <taxon>CS clade</taxon>
        <taxon>Chlamydomonadales</taxon>
        <taxon>Chlamydomonadaceae</taxon>
        <taxon>Chlamydomonas</taxon>
    </lineage>
</organism>
<comment type="similarity">
    <text evidence="2">Belongs to the TMEM45 family.</text>
</comment>
<dbReference type="PANTHER" id="PTHR16007">
    <property type="entry name" value="EPIDIDYMAL MEMBRANE PROTEIN E9-RELATED"/>
    <property type="match status" value="1"/>
</dbReference>
<dbReference type="AlphaFoldDB" id="A0A250XKL6"/>
<dbReference type="EMBL" id="BEGY01000099">
    <property type="protein sequence ID" value="GAX83462.1"/>
    <property type="molecule type" value="Genomic_DNA"/>
</dbReference>
<dbReference type="Pfam" id="PF04819">
    <property type="entry name" value="DUF716"/>
    <property type="match status" value="1"/>
</dbReference>
<feature type="transmembrane region" description="Helical" evidence="6">
    <location>
        <begin position="210"/>
        <end position="230"/>
    </location>
</feature>
<feature type="transmembrane region" description="Helical" evidence="6">
    <location>
        <begin position="50"/>
        <end position="72"/>
    </location>
</feature>
<proteinExistence type="inferred from homology"/>
<protein>
    <submittedName>
        <fullName evidence="7">Uncharacterized protein</fullName>
    </submittedName>
</protein>
<keyword evidence="8" id="KW-1185">Reference proteome</keyword>
<dbReference type="Proteomes" id="UP000232323">
    <property type="component" value="Unassembled WGS sequence"/>
</dbReference>
<evidence type="ECO:0000256" key="5">
    <source>
        <dbReference type="ARBA" id="ARBA00023136"/>
    </source>
</evidence>
<keyword evidence="3 6" id="KW-0812">Transmembrane</keyword>
<dbReference type="InterPro" id="IPR042127">
    <property type="entry name" value="TMEM45"/>
</dbReference>
<accession>A0A250XKL6</accession>
<dbReference type="GO" id="GO:0016020">
    <property type="term" value="C:membrane"/>
    <property type="evidence" value="ECO:0007669"/>
    <property type="project" value="UniProtKB-SubCell"/>
</dbReference>
<evidence type="ECO:0000313" key="8">
    <source>
        <dbReference type="Proteomes" id="UP000232323"/>
    </source>
</evidence>
<evidence type="ECO:0000313" key="7">
    <source>
        <dbReference type="EMBL" id="GAX83462.1"/>
    </source>
</evidence>
<dbReference type="OrthoDB" id="551896at2759"/>
<keyword evidence="5 6" id="KW-0472">Membrane</keyword>
<evidence type="ECO:0000256" key="2">
    <source>
        <dbReference type="ARBA" id="ARBA00006948"/>
    </source>
</evidence>
<comment type="subcellular location">
    <subcellularLocation>
        <location evidence="1">Membrane</location>
        <topology evidence="1">Multi-pass membrane protein</topology>
    </subcellularLocation>
</comment>
<name>A0A250XKL6_9CHLO</name>
<feature type="transmembrane region" description="Helical" evidence="6">
    <location>
        <begin position="179"/>
        <end position="198"/>
    </location>
</feature>
<sequence length="334" mass="37666">MSDLTVADVLSLSHCSYDSSFCASLAEKFIEAPMWECDGVANIQPGGGNWLGHVFPGSLFVFWASHWLLGFVRQYFECQRQGRPYTSKTCYRFLWFPESWPLEAITKFLMPIVNMLLEVWLAHIGLEGYKYLICPSGTSRAGHIYGENIGNWQHAFMYPGFIVSGVIDLVHTWVEIPHGLSLVFLGLGLATPTFMMFIHNQFHAPFDELVHSLLFYTLCTTCICTLAESAWPHNPLLTTGRIAGMFLQGAWFIGAARMLYDGNTAPWDTVGDTDMSPLMYAPILYLILVATVIVGILAVFMLGYIIYRPGKWESRMGKSLENLHDEEDPHQRLG</sequence>
<gene>
    <name evidence="7" type="ORF">CEUSTIGMA_g10887.t1</name>
</gene>
<evidence type="ECO:0000256" key="1">
    <source>
        <dbReference type="ARBA" id="ARBA00004141"/>
    </source>
</evidence>
<dbReference type="InterPro" id="IPR006904">
    <property type="entry name" value="DUF716"/>
</dbReference>
<evidence type="ECO:0000256" key="3">
    <source>
        <dbReference type="ARBA" id="ARBA00022692"/>
    </source>
</evidence>
<feature type="transmembrane region" description="Helical" evidence="6">
    <location>
        <begin position="242"/>
        <end position="260"/>
    </location>
</feature>
<comment type="caution">
    <text evidence="7">The sequence shown here is derived from an EMBL/GenBank/DDBJ whole genome shotgun (WGS) entry which is preliminary data.</text>
</comment>
<evidence type="ECO:0000256" key="6">
    <source>
        <dbReference type="SAM" id="Phobius"/>
    </source>
</evidence>
<reference evidence="7 8" key="1">
    <citation type="submission" date="2017-08" db="EMBL/GenBank/DDBJ databases">
        <title>Acidophilic green algal genome provides insights into adaptation to an acidic environment.</title>
        <authorList>
            <person name="Hirooka S."/>
            <person name="Hirose Y."/>
            <person name="Kanesaki Y."/>
            <person name="Higuchi S."/>
            <person name="Fujiwara T."/>
            <person name="Onuma R."/>
            <person name="Era A."/>
            <person name="Ohbayashi R."/>
            <person name="Uzuka A."/>
            <person name="Nozaki H."/>
            <person name="Yoshikawa H."/>
            <person name="Miyagishima S.Y."/>
        </authorList>
    </citation>
    <scope>NUCLEOTIDE SEQUENCE [LARGE SCALE GENOMIC DNA]</scope>
    <source>
        <strain evidence="7 8">NIES-2499</strain>
    </source>
</reference>
<evidence type="ECO:0000256" key="4">
    <source>
        <dbReference type="ARBA" id="ARBA00022989"/>
    </source>
</evidence>
<feature type="transmembrane region" description="Helical" evidence="6">
    <location>
        <begin position="280"/>
        <end position="307"/>
    </location>
</feature>
<keyword evidence="4 6" id="KW-1133">Transmembrane helix</keyword>
<dbReference type="PANTHER" id="PTHR16007:SF15">
    <property type="entry name" value="TRANSMEMBRANE PROTEIN 45B"/>
    <property type="match status" value="1"/>
</dbReference>